<dbReference type="InterPro" id="IPR036397">
    <property type="entry name" value="RNaseH_sf"/>
</dbReference>
<organism evidence="2 3">
    <name type="scientific">Choiromyces venosus 120613-1</name>
    <dbReference type="NCBI Taxonomy" id="1336337"/>
    <lineage>
        <taxon>Eukaryota</taxon>
        <taxon>Fungi</taxon>
        <taxon>Dikarya</taxon>
        <taxon>Ascomycota</taxon>
        <taxon>Pezizomycotina</taxon>
        <taxon>Pezizomycetes</taxon>
        <taxon>Pezizales</taxon>
        <taxon>Tuberaceae</taxon>
        <taxon>Choiromyces</taxon>
    </lineage>
</organism>
<protein>
    <recommendedName>
        <fullName evidence="1">Tc1-like transposase DDE domain-containing protein</fullName>
    </recommendedName>
</protein>
<dbReference type="Gene3D" id="3.30.420.10">
    <property type="entry name" value="Ribonuclease H-like superfamily/Ribonuclease H"/>
    <property type="match status" value="1"/>
</dbReference>
<feature type="domain" description="Tc1-like transposase DDE" evidence="1">
    <location>
        <begin position="44"/>
        <end position="109"/>
    </location>
</feature>
<dbReference type="GO" id="GO:0003676">
    <property type="term" value="F:nucleic acid binding"/>
    <property type="evidence" value="ECO:0007669"/>
    <property type="project" value="InterPro"/>
</dbReference>
<name>A0A3N4IZH9_9PEZI</name>
<evidence type="ECO:0000313" key="3">
    <source>
        <dbReference type="Proteomes" id="UP000276215"/>
    </source>
</evidence>
<gene>
    <name evidence="2" type="ORF">L873DRAFT_1720734</name>
</gene>
<dbReference type="Pfam" id="PF13358">
    <property type="entry name" value="DDE_3"/>
    <property type="match status" value="1"/>
</dbReference>
<dbReference type="OrthoDB" id="2209160at2759"/>
<sequence length="110" mass="12701">SQMMTGLFHGQRHHLFLPAFPDPSSAGDGVTGKSIIDVYDYYNFVKIWEDIKGQLGEEEVFLIIDIAKTHLPFMRWLRKHGITLLEIPTYSLDLNPIENIWSLIKDKLSK</sequence>
<dbReference type="STRING" id="1336337.A0A3N4IZH9"/>
<reference evidence="2 3" key="1">
    <citation type="journal article" date="2018" name="Nat. Ecol. Evol.">
        <title>Pezizomycetes genomes reveal the molecular basis of ectomycorrhizal truffle lifestyle.</title>
        <authorList>
            <person name="Murat C."/>
            <person name="Payen T."/>
            <person name="Noel B."/>
            <person name="Kuo A."/>
            <person name="Morin E."/>
            <person name="Chen J."/>
            <person name="Kohler A."/>
            <person name="Krizsan K."/>
            <person name="Balestrini R."/>
            <person name="Da Silva C."/>
            <person name="Montanini B."/>
            <person name="Hainaut M."/>
            <person name="Levati E."/>
            <person name="Barry K.W."/>
            <person name="Belfiori B."/>
            <person name="Cichocki N."/>
            <person name="Clum A."/>
            <person name="Dockter R.B."/>
            <person name="Fauchery L."/>
            <person name="Guy J."/>
            <person name="Iotti M."/>
            <person name="Le Tacon F."/>
            <person name="Lindquist E.A."/>
            <person name="Lipzen A."/>
            <person name="Malagnac F."/>
            <person name="Mello A."/>
            <person name="Molinier V."/>
            <person name="Miyauchi S."/>
            <person name="Poulain J."/>
            <person name="Riccioni C."/>
            <person name="Rubini A."/>
            <person name="Sitrit Y."/>
            <person name="Splivallo R."/>
            <person name="Traeger S."/>
            <person name="Wang M."/>
            <person name="Zifcakova L."/>
            <person name="Wipf D."/>
            <person name="Zambonelli A."/>
            <person name="Paolocci F."/>
            <person name="Nowrousian M."/>
            <person name="Ottonello S."/>
            <person name="Baldrian P."/>
            <person name="Spatafora J.W."/>
            <person name="Henrissat B."/>
            <person name="Nagy L.G."/>
            <person name="Aury J.M."/>
            <person name="Wincker P."/>
            <person name="Grigoriev I.V."/>
            <person name="Bonfante P."/>
            <person name="Martin F.M."/>
        </authorList>
    </citation>
    <scope>NUCLEOTIDE SEQUENCE [LARGE SCALE GENOMIC DNA]</scope>
    <source>
        <strain evidence="2 3">120613-1</strain>
    </source>
</reference>
<accession>A0A3N4IZH9</accession>
<dbReference type="InterPro" id="IPR038717">
    <property type="entry name" value="Tc1-like_DDE_dom"/>
</dbReference>
<evidence type="ECO:0000259" key="1">
    <source>
        <dbReference type="Pfam" id="PF13358"/>
    </source>
</evidence>
<proteinExistence type="predicted"/>
<dbReference type="Proteomes" id="UP000276215">
    <property type="component" value="Unassembled WGS sequence"/>
</dbReference>
<evidence type="ECO:0000313" key="2">
    <source>
        <dbReference type="EMBL" id="RPA89701.1"/>
    </source>
</evidence>
<dbReference type="EMBL" id="ML120560">
    <property type="protein sequence ID" value="RPA89701.1"/>
    <property type="molecule type" value="Genomic_DNA"/>
</dbReference>
<dbReference type="AlphaFoldDB" id="A0A3N4IZH9"/>
<keyword evidence="3" id="KW-1185">Reference proteome</keyword>
<feature type="non-terminal residue" evidence="2">
    <location>
        <position position="1"/>
    </location>
</feature>